<dbReference type="Pfam" id="PF01381">
    <property type="entry name" value="HTH_3"/>
    <property type="match status" value="1"/>
</dbReference>
<dbReference type="Pfam" id="PF07883">
    <property type="entry name" value="Cupin_2"/>
    <property type="match status" value="1"/>
</dbReference>
<evidence type="ECO:0000256" key="1">
    <source>
        <dbReference type="ARBA" id="ARBA00023125"/>
    </source>
</evidence>
<organism evidence="3 4">
    <name type="scientific">Cupriavidus cauae</name>
    <dbReference type="NCBI Taxonomy" id="2608999"/>
    <lineage>
        <taxon>Bacteria</taxon>
        <taxon>Pseudomonadati</taxon>
        <taxon>Pseudomonadota</taxon>
        <taxon>Betaproteobacteria</taxon>
        <taxon>Burkholderiales</taxon>
        <taxon>Burkholderiaceae</taxon>
        <taxon>Cupriavidus</taxon>
    </lineage>
</organism>
<proteinExistence type="predicted"/>
<dbReference type="GO" id="GO:0003677">
    <property type="term" value="F:DNA binding"/>
    <property type="evidence" value="ECO:0007669"/>
    <property type="project" value="UniProtKB-KW"/>
</dbReference>
<dbReference type="PANTHER" id="PTHR46797">
    <property type="entry name" value="HTH-TYPE TRANSCRIPTIONAL REGULATOR"/>
    <property type="match status" value="1"/>
</dbReference>
<dbReference type="GO" id="GO:0003700">
    <property type="term" value="F:DNA-binding transcription factor activity"/>
    <property type="evidence" value="ECO:0007669"/>
    <property type="project" value="TreeGrafter"/>
</dbReference>
<evidence type="ECO:0000313" key="4">
    <source>
        <dbReference type="Proteomes" id="UP000324324"/>
    </source>
</evidence>
<dbReference type="InterPro" id="IPR010982">
    <property type="entry name" value="Lambda_DNA-bd_dom_sf"/>
</dbReference>
<dbReference type="CDD" id="cd00093">
    <property type="entry name" value="HTH_XRE"/>
    <property type="match status" value="1"/>
</dbReference>
<dbReference type="InterPro" id="IPR013096">
    <property type="entry name" value="Cupin_2"/>
</dbReference>
<dbReference type="PANTHER" id="PTHR46797:SF1">
    <property type="entry name" value="METHYLPHOSPHONATE SYNTHASE"/>
    <property type="match status" value="1"/>
</dbReference>
<dbReference type="EMBL" id="VWRN01000027">
    <property type="protein sequence ID" value="KAA6126205.1"/>
    <property type="molecule type" value="Genomic_DNA"/>
</dbReference>
<dbReference type="Gene3D" id="1.10.260.40">
    <property type="entry name" value="lambda repressor-like DNA-binding domains"/>
    <property type="match status" value="1"/>
</dbReference>
<dbReference type="CDD" id="cd02209">
    <property type="entry name" value="cupin_XRE_C"/>
    <property type="match status" value="1"/>
</dbReference>
<keyword evidence="1" id="KW-0238">DNA-binding</keyword>
<comment type="caution">
    <text evidence="3">The sequence shown here is derived from an EMBL/GenBank/DDBJ whole genome shotgun (WGS) entry which is preliminary data.</text>
</comment>
<dbReference type="InterPro" id="IPR011051">
    <property type="entry name" value="RmlC_Cupin_sf"/>
</dbReference>
<keyword evidence="4" id="KW-1185">Reference proteome</keyword>
<evidence type="ECO:0000259" key="2">
    <source>
        <dbReference type="PROSITE" id="PS50943"/>
    </source>
</evidence>
<feature type="domain" description="HTH cro/C1-type" evidence="2">
    <location>
        <begin position="8"/>
        <end position="62"/>
    </location>
</feature>
<dbReference type="AlphaFoldDB" id="A0A5M8AVJ9"/>
<name>A0A5M8AVJ9_9BURK</name>
<dbReference type="InterPro" id="IPR050807">
    <property type="entry name" value="TransReg_Diox_bact_type"/>
</dbReference>
<dbReference type="SMART" id="SM00530">
    <property type="entry name" value="HTH_XRE"/>
    <property type="match status" value="1"/>
</dbReference>
<dbReference type="Gene3D" id="2.60.120.10">
    <property type="entry name" value="Jelly Rolls"/>
    <property type="match status" value="1"/>
</dbReference>
<dbReference type="GO" id="GO:0005829">
    <property type="term" value="C:cytosol"/>
    <property type="evidence" value="ECO:0007669"/>
    <property type="project" value="TreeGrafter"/>
</dbReference>
<protein>
    <submittedName>
        <fullName evidence="3">Helix-turn-helix transcriptional regulator</fullName>
    </submittedName>
</protein>
<dbReference type="SUPFAM" id="SSF47413">
    <property type="entry name" value="lambda repressor-like DNA-binding domains"/>
    <property type="match status" value="1"/>
</dbReference>
<evidence type="ECO:0000313" key="3">
    <source>
        <dbReference type="EMBL" id="KAA6126205.1"/>
    </source>
</evidence>
<dbReference type="SUPFAM" id="SSF51182">
    <property type="entry name" value="RmlC-like cupins"/>
    <property type="match status" value="1"/>
</dbReference>
<dbReference type="PROSITE" id="PS50943">
    <property type="entry name" value="HTH_CROC1"/>
    <property type="match status" value="1"/>
</dbReference>
<dbReference type="RefSeq" id="WP_150082871.1">
    <property type="nucleotide sequence ID" value="NZ_VWRN01000027.1"/>
</dbReference>
<gene>
    <name evidence="3" type="ORF">F1599_09535</name>
</gene>
<dbReference type="InterPro" id="IPR001387">
    <property type="entry name" value="Cro/C1-type_HTH"/>
</dbReference>
<dbReference type="InterPro" id="IPR014710">
    <property type="entry name" value="RmlC-like_jellyroll"/>
</dbReference>
<accession>A0A5M8AVJ9</accession>
<sequence length="183" mass="20309">MVNLAHRLRTLRRQRGFSLETLAEQTGLTRSYLSKLERGLSSPSIATILKIADAYGMGTGQLLGDARDSAHEVVCISRAGEREPLLPSEREGTYRYEAIAAQRKVKAMEPFIMYPPREFPDEARSAHSGEEFLFVLKGQVEVMLGEETIALSIGDSLYFDADLPHRIRTAGRAQAEVLVTTAK</sequence>
<reference evidence="3 4" key="1">
    <citation type="submission" date="2019-09" db="EMBL/GenBank/DDBJ databases">
        <title>Isolation of a novel species in the genus Cupriavidus from patients with sepsis using whole genome sequencing.</title>
        <authorList>
            <person name="Kweon O.J."/>
            <person name="Lee M.-K."/>
        </authorList>
    </citation>
    <scope>NUCLEOTIDE SEQUENCE [LARGE SCALE GENOMIC DNA]</scope>
    <source>
        <strain evidence="3 4">MKL-01</strain>
    </source>
</reference>
<dbReference type="Proteomes" id="UP000324324">
    <property type="component" value="Unassembled WGS sequence"/>
</dbReference>